<dbReference type="FunFam" id="3.40.50.12780:FF:000001">
    <property type="entry name" value="Acetyl-coenzyme A synthetase"/>
    <property type="match status" value="1"/>
</dbReference>
<dbReference type="EMBL" id="SHDO01000035">
    <property type="protein sequence ID" value="MBX6982759.1"/>
    <property type="molecule type" value="Genomic_DNA"/>
</dbReference>
<feature type="modified residue" description="N6-acetyllysine" evidence="8">
    <location>
        <position position="609"/>
    </location>
</feature>
<dbReference type="EC" id="6.2.1.1" evidence="8"/>
<dbReference type="GO" id="GO:0046872">
    <property type="term" value="F:metal ion binding"/>
    <property type="evidence" value="ECO:0007669"/>
    <property type="project" value="UniProtKB-KW"/>
</dbReference>
<name>A0A1J0E246_PRORE</name>
<evidence type="ECO:0000256" key="2">
    <source>
        <dbReference type="ARBA" id="ARBA00022598"/>
    </source>
</evidence>
<keyword evidence="7 8" id="KW-0007">Acetylation</keyword>
<dbReference type="Gene3D" id="3.40.50.12780">
    <property type="entry name" value="N-terminal domain of ligase-like"/>
    <property type="match status" value="1"/>
</dbReference>
<evidence type="ECO:0000256" key="3">
    <source>
        <dbReference type="ARBA" id="ARBA00022723"/>
    </source>
</evidence>
<feature type="binding site" evidence="8">
    <location>
        <position position="515"/>
    </location>
    <ligand>
        <name>ATP</name>
        <dbReference type="ChEBI" id="CHEBI:30616"/>
    </ligand>
</feature>
<feature type="binding site" evidence="8">
    <location>
        <position position="311"/>
    </location>
    <ligand>
        <name>CoA</name>
        <dbReference type="ChEBI" id="CHEBI:57287"/>
    </ligand>
</feature>
<dbReference type="PROSITE" id="PS00455">
    <property type="entry name" value="AMP_BINDING"/>
    <property type="match status" value="1"/>
</dbReference>
<dbReference type="InterPro" id="IPR011904">
    <property type="entry name" value="Ac_CoA_lig"/>
</dbReference>
<dbReference type="Proteomes" id="UP000824410">
    <property type="component" value="Unassembled WGS sequence"/>
</dbReference>
<comment type="PTM">
    <text evidence="8">Acetylated. Deacetylation by the SIR2-homolog deacetylase activates the enzyme.</text>
</comment>
<feature type="domain" description="AMP-binding enzyme C-terminal" evidence="10">
    <location>
        <begin position="531"/>
        <end position="609"/>
    </location>
</feature>
<keyword evidence="4 8" id="KW-0547">Nucleotide-binding</keyword>
<feature type="binding site" evidence="8">
    <location>
        <begin position="191"/>
        <end position="194"/>
    </location>
    <ligand>
        <name>CoA</name>
        <dbReference type="ChEBI" id="CHEBI:57287"/>
    </ligand>
</feature>
<dbReference type="GO" id="GO:0003987">
    <property type="term" value="F:acetate-CoA ligase activity"/>
    <property type="evidence" value="ECO:0007669"/>
    <property type="project" value="UniProtKB-UniRule"/>
</dbReference>
<dbReference type="SUPFAM" id="SSF56801">
    <property type="entry name" value="Acetyl-CoA synthetase-like"/>
    <property type="match status" value="1"/>
</dbReference>
<keyword evidence="5 8" id="KW-0067">ATP-binding</keyword>
<comment type="caution">
    <text evidence="12">The sequence shown here is derived from an EMBL/GenBank/DDBJ whole genome shotgun (WGS) entry which is preliminary data.</text>
</comment>
<keyword evidence="3 8" id="KW-0479">Metal-binding</keyword>
<dbReference type="InterPro" id="IPR045851">
    <property type="entry name" value="AMP-bd_C_sf"/>
</dbReference>
<dbReference type="GO" id="GO:0019427">
    <property type="term" value="P:acetyl-CoA biosynthetic process from acetate"/>
    <property type="evidence" value="ECO:0007669"/>
    <property type="project" value="UniProtKB-UniRule"/>
</dbReference>
<evidence type="ECO:0000259" key="9">
    <source>
        <dbReference type="Pfam" id="PF00501"/>
    </source>
</evidence>
<comment type="similarity">
    <text evidence="1 8">Belongs to the ATP-dependent AMP-binding enzyme family.</text>
</comment>
<comment type="function">
    <text evidence="8">Enables the cell to use acetate during aerobic growth to generate energy via the TCA cycle, and biosynthetic compounds via the glyoxylate shunt. Acetylates CheY, the response regulator involved in flagellar movement and chemotaxis.</text>
</comment>
<dbReference type="PANTHER" id="PTHR24095:SF243">
    <property type="entry name" value="ACETYL-COENZYME A SYNTHETASE"/>
    <property type="match status" value="1"/>
</dbReference>
<feature type="binding site" evidence="8">
    <location>
        <position position="523"/>
    </location>
    <ligand>
        <name>CoA</name>
        <dbReference type="ChEBI" id="CHEBI:57287"/>
    </ligand>
</feature>
<dbReference type="FunFam" id="3.30.300.30:FF:000004">
    <property type="entry name" value="Acetyl-coenzyme A synthetase"/>
    <property type="match status" value="1"/>
</dbReference>
<feature type="binding site" evidence="8">
    <location>
        <position position="542"/>
    </location>
    <ligand>
        <name>Mg(2+)</name>
        <dbReference type="ChEBI" id="CHEBI:18420"/>
    </ligand>
</feature>
<feature type="binding site" evidence="8">
    <location>
        <position position="500"/>
    </location>
    <ligand>
        <name>ATP</name>
        <dbReference type="ChEBI" id="CHEBI:30616"/>
    </ligand>
</feature>
<dbReference type="InterPro" id="IPR000873">
    <property type="entry name" value="AMP-dep_synth/lig_dom"/>
</dbReference>
<evidence type="ECO:0000256" key="4">
    <source>
        <dbReference type="ARBA" id="ARBA00022741"/>
    </source>
</evidence>
<dbReference type="GO" id="GO:0005829">
    <property type="term" value="C:cytosol"/>
    <property type="evidence" value="ECO:0007669"/>
    <property type="project" value="TreeGrafter"/>
</dbReference>
<accession>A0A1J0E246</accession>
<evidence type="ECO:0000256" key="8">
    <source>
        <dbReference type="HAMAP-Rule" id="MF_01123"/>
    </source>
</evidence>
<evidence type="ECO:0000259" key="10">
    <source>
        <dbReference type="Pfam" id="PF13193"/>
    </source>
</evidence>
<comment type="cofactor">
    <cofactor evidence="8">
        <name>Mg(2+)</name>
        <dbReference type="ChEBI" id="CHEBI:18420"/>
    </cofactor>
</comment>
<dbReference type="Gene3D" id="3.30.300.30">
    <property type="match status" value="1"/>
</dbReference>
<dbReference type="Pfam" id="PF16177">
    <property type="entry name" value="ACAS_N"/>
    <property type="match status" value="1"/>
</dbReference>
<dbReference type="Pfam" id="PF00501">
    <property type="entry name" value="AMP-binding"/>
    <property type="match status" value="1"/>
</dbReference>
<dbReference type="InterPro" id="IPR025110">
    <property type="entry name" value="AMP-bd_C"/>
</dbReference>
<comment type="catalytic activity">
    <reaction evidence="8">
        <text>acetate + ATP + CoA = acetyl-CoA + AMP + diphosphate</text>
        <dbReference type="Rhea" id="RHEA:23176"/>
        <dbReference type="ChEBI" id="CHEBI:30089"/>
        <dbReference type="ChEBI" id="CHEBI:30616"/>
        <dbReference type="ChEBI" id="CHEBI:33019"/>
        <dbReference type="ChEBI" id="CHEBI:57287"/>
        <dbReference type="ChEBI" id="CHEBI:57288"/>
        <dbReference type="ChEBI" id="CHEBI:456215"/>
        <dbReference type="EC" id="6.2.1.1"/>
    </reaction>
</comment>
<feature type="binding site" evidence="8">
    <location>
        <begin position="387"/>
        <end position="389"/>
    </location>
    <ligand>
        <name>ATP</name>
        <dbReference type="ChEBI" id="CHEBI:30616"/>
    </ligand>
</feature>
<feature type="binding site" evidence="8">
    <location>
        <position position="526"/>
    </location>
    <ligand>
        <name>ATP</name>
        <dbReference type="ChEBI" id="CHEBI:30616"/>
    </ligand>
</feature>
<dbReference type="NCBIfam" id="NF001208">
    <property type="entry name" value="PRK00174.1"/>
    <property type="match status" value="1"/>
</dbReference>
<reference evidence="12" key="1">
    <citation type="submission" date="2019-02" db="EMBL/GenBank/DDBJ databases">
        <title>Genomic characterization of isolates from hospital effluents in KZN, South Africa.</title>
        <authorList>
            <person name="Ntshobeni N."/>
            <person name="Allam M."/>
            <person name="Ismail A."/>
            <person name="Amoako D."/>
            <person name="Essack S."/>
            <person name="Chenia H."/>
        </authorList>
    </citation>
    <scope>NUCLEOTIDE SEQUENCE</scope>
    <source>
        <strain evidence="12">AFE97_S1</strain>
    </source>
</reference>
<dbReference type="PANTHER" id="PTHR24095">
    <property type="entry name" value="ACETYL-COENZYME A SYNTHETASE"/>
    <property type="match status" value="1"/>
</dbReference>
<dbReference type="InterPro" id="IPR032387">
    <property type="entry name" value="ACAS_N"/>
</dbReference>
<feature type="binding site" evidence="8">
    <location>
        <position position="335"/>
    </location>
    <ligand>
        <name>CoA</name>
        <dbReference type="ChEBI" id="CHEBI:57287"/>
    </ligand>
</feature>
<evidence type="ECO:0000313" key="13">
    <source>
        <dbReference type="Proteomes" id="UP000824410"/>
    </source>
</evidence>
<feature type="binding site" evidence="8">
    <location>
        <position position="537"/>
    </location>
    <ligand>
        <name>Mg(2+)</name>
        <dbReference type="ChEBI" id="CHEBI:18420"/>
    </ligand>
</feature>
<dbReference type="HAMAP" id="MF_01123">
    <property type="entry name" value="Ac_CoA_synth"/>
    <property type="match status" value="1"/>
</dbReference>
<evidence type="ECO:0000256" key="6">
    <source>
        <dbReference type="ARBA" id="ARBA00022842"/>
    </source>
</evidence>
<dbReference type="AlphaFoldDB" id="A0A1J0E246"/>
<protein>
    <recommendedName>
        <fullName evidence="8">Acetyl-coenzyme A synthetase</fullName>
        <shortName evidence="8">AcCoA synthetase</shortName>
        <shortName evidence="8">Acs</shortName>
        <ecNumber evidence="8">6.2.1.1</ecNumber>
    </recommendedName>
    <alternativeName>
        <fullName evidence="8">Acetate--CoA ligase</fullName>
    </alternativeName>
    <alternativeName>
        <fullName evidence="8">Acyl-activating enzyme</fullName>
    </alternativeName>
</protein>
<evidence type="ECO:0000256" key="1">
    <source>
        <dbReference type="ARBA" id="ARBA00006432"/>
    </source>
</evidence>
<evidence type="ECO:0000256" key="5">
    <source>
        <dbReference type="ARBA" id="ARBA00022840"/>
    </source>
</evidence>
<dbReference type="CDD" id="cd05966">
    <property type="entry name" value="ACS"/>
    <property type="match status" value="1"/>
</dbReference>
<dbReference type="GO" id="GO:0006935">
    <property type="term" value="P:chemotaxis"/>
    <property type="evidence" value="ECO:0007669"/>
    <property type="project" value="UniProtKB-UniRule"/>
</dbReference>
<dbReference type="Pfam" id="PF13193">
    <property type="entry name" value="AMP-binding_C"/>
    <property type="match status" value="1"/>
</dbReference>
<feature type="binding site" evidence="8">
    <location>
        <position position="539"/>
    </location>
    <ligand>
        <name>Mg(2+)</name>
        <dbReference type="ChEBI" id="CHEBI:18420"/>
    </ligand>
</feature>
<dbReference type="GO" id="GO:0005524">
    <property type="term" value="F:ATP binding"/>
    <property type="evidence" value="ECO:0007669"/>
    <property type="project" value="UniProtKB-KW"/>
</dbReference>
<dbReference type="GO" id="GO:0016208">
    <property type="term" value="F:AMP binding"/>
    <property type="evidence" value="ECO:0007669"/>
    <property type="project" value="InterPro"/>
</dbReference>
<dbReference type="NCBIfam" id="TIGR02188">
    <property type="entry name" value="Ac_CoA_lig_AcsA"/>
    <property type="match status" value="1"/>
</dbReference>
<dbReference type="InterPro" id="IPR020845">
    <property type="entry name" value="AMP-binding_CS"/>
</dbReference>
<evidence type="ECO:0000259" key="11">
    <source>
        <dbReference type="Pfam" id="PF16177"/>
    </source>
</evidence>
<evidence type="ECO:0000256" key="7">
    <source>
        <dbReference type="ARBA" id="ARBA00022990"/>
    </source>
</evidence>
<gene>
    <name evidence="8 12" type="primary">acs</name>
    <name evidence="12" type="ORF">EX242_21200</name>
</gene>
<keyword evidence="6 8" id="KW-0460">Magnesium</keyword>
<dbReference type="RefSeq" id="WP_042848644.1">
    <property type="nucleotide sequence ID" value="NZ_ABEXOQ020000026.1"/>
</dbReference>
<sequence length="651" mass="71884">MTQITKHPVPAEIAKNALINEQQYNDEYQRSIQDPEGFWGEKGKIVDWIKPYTRVKNTSFDPGHIDIRWFEDGTLNLSANCLDRHLAEKGDQVAIIWEGDDPSSSKNVTYRELHQDVCQFANVLKQQGIRKGDVVAIYMPMVVEAAVAMLACARIGAIHTVIFAGFSPEAVSGRVIDCKAKLIITADEGLRAGRAIPLKKNVDDALANPHVTTVSNVIVYQRTGNPPSWVEGRDLWWHDVVKGVSTDCPPEEISAEDPLFILYTSGSTGKPKGVLHTTGGYLVYATLTFKYTFDYHPGEVYWCTADVGWVTGHSYLLYGPLSNGAKTLMFEGVPNYPSVNRMSQVVDKHQVNILYTAPTAIRALMAEGDKAIEGTDRSSLRILGSVGEPINPEAWEWFYKKIGNSRCPVVDTWWQTETGGFMITPLPGATTLKPGSATLPFFGVRPALVDNLGEPIEGATEGNLVIVDSWPGQARTLFGDHERFEQTYFSTFKGMYFSGDGARRDEDGYYWITGRVDDVLNISGHRLGTAEIESALVAHPKVAEAAVVGIPHNIKGQAIYAYVTLISGVEPSPELYTEVRNWVRKEIGPIATPDVLHWTDSLPKTRSGKIMRRILRKIASGDTSNFGDTSTLADPGVVEKLLEEKQSMSMS</sequence>
<proteinExistence type="inferred from homology"/>
<comment type="function">
    <text evidence="8">Catalyzes the conversion of acetate into acetyl-CoA (AcCoA), an essential intermediate at the junction of anabolic and catabolic pathways. Acs undergoes a two-step reaction. In the first half reaction, Acs combines acetate with ATP to form acetyl-adenylate (AcAMP) intermediate. In the second half reaction, it can then transfer the acetyl group from AcAMP to the sulfhydryl group of CoA, forming the product AcCoA.</text>
</comment>
<organism evidence="12 13">
    <name type="scientific">Providencia rettgeri</name>
    <dbReference type="NCBI Taxonomy" id="587"/>
    <lineage>
        <taxon>Bacteria</taxon>
        <taxon>Pseudomonadati</taxon>
        <taxon>Pseudomonadota</taxon>
        <taxon>Gammaproteobacteria</taxon>
        <taxon>Enterobacterales</taxon>
        <taxon>Morganellaceae</taxon>
        <taxon>Providencia</taxon>
    </lineage>
</organism>
<dbReference type="InterPro" id="IPR042099">
    <property type="entry name" value="ANL_N_sf"/>
</dbReference>
<feature type="domain" description="Acetyl-coenzyme A synthetase N-terminal" evidence="11">
    <location>
        <begin position="24"/>
        <end position="81"/>
    </location>
</feature>
<dbReference type="OrthoDB" id="9803968at2"/>
<feature type="domain" description="AMP-dependent synthetase/ligase" evidence="9">
    <location>
        <begin position="83"/>
        <end position="466"/>
    </location>
</feature>
<dbReference type="KEGG" id="prg:RB151_000570"/>
<feature type="binding site" evidence="8">
    <location>
        <begin position="411"/>
        <end position="416"/>
    </location>
    <ligand>
        <name>ATP</name>
        <dbReference type="ChEBI" id="CHEBI:30616"/>
    </ligand>
</feature>
<feature type="binding site" evidence="8">
    <location>
        <position position="584"/>
    </location>
    <ligand>
        <name>CoA</name>
        <dbReference type="ChEBI" id="CHEBI:57287"/>
    </ligand>
</feature>
<evidence type="ECO:0000313" key="12">
    <source>
        <dbReference type="EMBL" id="MBX6982759.1"/>
    </source>
</evidence>
<keyword evidence="2 8" id="KW-0436">Ligase</keyword>